<feature type="transmembrane region" description="Helical" evidence="6">
    <location>
        <begin position="116"/>
        <end position="137"/>
    </location>
</feature>
<dbReference type="AlphaFoldDB" id="A0A7S0AMB4"/>
<accession>A0A7S0AMB4</accession>
<name>A0A7S0AMB4_9DINO</name>
<protein>
    <recommendedName>
        <fullName evidence="7">Peptidase S54 rhomboid domain-containing protein</fullName>
    </recommendedName>
</protein>
<keyword evidence="4 6" id="KW-0472">Membrane</keyword>
<dbReference type="Gene3D" id="1.20.1540.10">
    <property type="entry name" value="Rhomboid-like"/>
    <property type="match status" value="1"/>
</dbReference>
<dbReference type="GO" id="GO:0004252">
    <property type="term" value="F:serine-type endopeptidase activity"/>
    <property type="evidence" value="ECO:0007669"/>
    <property type="project" value="InterPro"/>
</dbReference>
<comment type="subcellular location">
    <subcellularLocation>
        <location evidence="1">Membrane</location>
        <topology evidence="1">Multi-pass membrane protein</topology>
    </subcellularLocation>
</comment>
<sequence length="357" mass="36553">MGAGLVRGPGCDAPTLQAVSTRCALAGSVVAVLDALTQEPVVSQPSRLELAAVALITASLLLEAETFRRRCRCTGAKARGCHGRQCSPQLERAATGATASTDTAASGPVGRPWPQLLVLLGLASLVMGGFTALGAGAARRLGIVPRTWGGLPGVVFGCFVHLSWRHCGWNALALLLLGPCVLRAAPSAETLGARGEGGSGARSGIGGVAPFMAASAFISVTSGFCVWCLARPAIHAGASGIVCGYVGLLLALTLRQRDVPLGSLLMVLGVVVCYGSVVLLSRPMAGGCPRGDCFNGRLSLYEACTSRTTSAEQHTFGFLSGLASALFFCQPRLPTQRATSLPKLPGRAPSGDSGKRE</sequence>
<evidence type="ECO:0000256" key="6">
    <source>
        <dbReference type="SAM" id="Phobius"/>
    </source>
</evidence>
<evidence type="ECO:0000256" key="1">
    <source>
        <dbReference type="ARBA" id="ARBA00004141"/>
    </source>
</evidence>
<feature type="transmembrane region" description="Helical" evidence="6">
    <location>
        <begin position="143"/>
        <end position="162"/>
    </location>
</feature>
<organism evidence="8">
    <name type="scientific">Pyrodinium bahamense</name>
    <dbReference type="NCBI Taxonomy" id="73915"/>
    <lineage>
        <taxon>Eukaryota</taxon>
        <taxon>Sar</taxon>
        <taxon>Alveolata</taxon>
        <taxon>Dinophyceae</taxon>
        <taxon>Gonyaulacales</taxon>
        <taxon>Pyrocystaceae</taxon>
        <taxon>Pyrodinium</taxon>
    </lineage>
</organism>
<feature type="region of interest" description="Disordered" evidence="5">
    <location>
        <begin position="338"/>
        <end position="357"/>
    </location>
</feature>
<feature type="transmembrane region" description="Helical" evidence="6">
    <location>
        <begin position="260"/>
        <end position="280"/>
    </location>
</feature>
<gene>
    <name evidence="8" type="ORF">PBAH0796_LOCUS18613</name>
</gene>
<dbReference type="SUPFAM" id="SSF144091">
    <property type="entry name" value="Rhomboid-like"/>
    <property type="match status" value="1"/>
</dbReference>
<dbReference type="GO" id="GO:0016020">
    <property type="term" value="C:membrane"/>
    <property type="evidence" value="ECO:0007669"/>
    <property type="project" value="UniProtKB-SubCell"/>
</dbReference>
<evidence type="ECO:0000256" key="4">
    <source>
        <dbReference type="ARBA" id="ARBA00023136"/>
    </source>
</evidence>
<dbReference type="EMBL" id="HBEG01030512">
    <property type="protein sequence ID" value="CAD8367913.1"/>
    <property type="molecule type" value="Transcribed_RNA"/>
</dbReference>
<feature type="transmembrane region" description="Helical" evidence="6">
    <location>
        <begin position="208"/>
        <end position="229"/>
    </location>
</feature>
<dbReference type="Pfam" id="PF01694">
    <property type="entry name" value="Rhomboid"/>
    <property type="match status" value="1"/>
</dbReference>
<reference evidence="8" key="1">
    <citation type="submission" date="2021-01" db="EMBL/GenBank/DDBJ databases">
        <authorList>
            <person name="Corre E."/>
            <person name="Pelletier E."/>
            <person name="Niang G."/>
            <person name="Scheremetjew M."/>
            <person name="Finn R."/>
            <person name="Kale V."/>
            <person name="Holt S."/>
            <person name="Cochrane G."/>
            <person name="Meng A."/>
            <person name="Brown T."/>
            <person name="Cohen L."/>
        </authorList>
    </citation>
    <scope>NUCLEOTIDE SEQUENCE</scope>
    <source>
        <strain evidence="8">Pbaha01</strain>
    </source>
</reference>
<evidence type="ECO:0000256" key="5">
    <source>
        <dbReference type="SAM" id="MobiDB-lite"/>
    </source>
</evidence>
<keyword evidence="2 6" id="KW-0812">Transmembrane</keyword>
<feature type="transmembrane region" description="Helical" evidence="6">
    <location>
        <begin position="236"/>
        <end position="254"/>
    </location>
</feature>
<feature type="domain" description="Peptidase S54 rhomboid" evidence="7">
    <location>
        <begin position="154"/>
        <end position="330"/>
    </location>
</feature>
<proteinExistence type="predicted"/>
<dbReference type="InterPro" id="IPR022764">
    <property type="entry name" value="Peptidase_S54_rhomboid_dom"/>
</dbReference>
<evidence type="ECO:0000256" key="3">
    <source>
        <dbReference type="ARBA" id="ARBA00022989"/>
    </source>
</evidence>
<keyword evidence="3 6" id="KW-1133">Transmembrane helix</keyword>
<evidence type="ECO:0000259" key="7">
    <source>
        <dbReference type="Pfam" id="PF01694"/>
    </source>
</evidence>
<dbReference type="InterPro" id="IPR035952">
    <property type="entry name" value="Rhomboid-like_sf"/>
</dbReference>
<evidence type="ECO:0000256" key="2">
    <source>
        <dbReference type="ARBA" id="ARBA00022692"/>
    </source>
</evidence>
<evidence type="ECO:0000313" key="8">
    <source>
        <dbReference type="EMBL" id="CAD8367913.1"/>
    </source>
</evidence>